<dbReference type="PROSITE" id="PS51186">
    <property type="entry name" value="GNAT"/>
    <property type="match status" value="1"/>
</dbReference>
<keyword evidence="5" id="KW-1185">Reference proteome</keyword>
<keyword evidence="2" id="KW-0012">Acyltransferase</keyword>
<protein>
    <submittedName>
        <fullName evidence="4">Predicted acetyltransferase</fullName>
    </submittedName>
</protein>
<proteinExistence type="predicted"/>
<evidence type="ECO:0000256" key="1">
    <source>
        <dbReference type="ARBA" id="ARBA00022679"/>
    </source>
</evidence>
<dbReference type="Gene3D" id="3.40.630.30">
    <property type="match status" value="1"/>
</dbReference>
<dbReference type="EMBL" id="FWWU01000008">
    <property type="protein sequence ID" value="SMB85401.1"/>
    <property type="molecule type" value="Genomic_DNA"/>
</dbReference>
<evidence type="ECO:0000259" key="3">
    <source>
        <dbReference type="PROSITE" id="PS51186"/>
    </source>
</evidence>
<accession>A0A1W1UX95</accession>
<dbReference type="AlphaFoldDB" id="A0A1W1UX95"/>
<dbReference type="PANTHER" id="PTHR43877">
    <property type="entry name" value="AMINOALKYLPHOSPHONATE N-ACETYLTRANSFERASE-RELATED-RELATED"/>
    <property type="match status" value="1"/>
</dbReference>
<evidence type="ECO:0000313" key="5">
    <source>
        <dbReference type="Proteomes" id="UP000192582"/>
    </source>
</evidence>
<dbReference type="GO" id="GO:0016747">
    <property type="term" value="F:acyltransferase activity, transferring groups other than amino-acyl groups"/>
    <property type="evidence" value="ECO:0007669"/>
    <property type="project" value="InterPro"/>
</dbReference>
<name>A0A1W1UX95_9DEIO</name>
<dbReference type="CDD" id="cd04301">
    <property type="entry name" value="NAT_SF"/>
    <property type="match status" value="1"/>
</dbReference>
<organism evidence="4 5">
    <name type="scientific">Deinococcus hopiensis KR-140</name>
    <dbReference type="NCBI Taxonomy" id="695939"/>
    <lineage>
        <taxon>Bacteria</taxon>
        <taxon>Thermotogati</taxon>
        <taxon>Deinococcota</taxon>
        <taxon>Deinococci</taxon>
        <taxon>Deinococcales</taxon>
        <taxon>Deinococcaceae</taxon>
        <taxon>Deinococcus</taxon>
    </lineage>
</organism>
<dbReference type="InterPro" id="IPR016181">
    <property type="entry name" value="Acyl_CoA_acyltransferase"/>
</dbReference>
<dbReference type="Pfam" id="PF00583">
    <property type="entry name" value="Acetyltransf_1"/>
    <property type="match status" value="1"/>
</dbReference>
<dbReference type="SUPFAM" id="SSF55729">
    <property type="entry name" value="Acyl-CoA N-acyltransferases (Nat)"/>
    <property type="match status" value="1"/>
</dbReference>
<dbReference type="PANTHER" id="PTHR43877:SF1">
    <property type="entry name" value="ACETYLTRANSFERASE"/>
    <property type="match status" value="1"/>
</dbReference>
<dbReference type="InterPro" id="IPR050832">
    <property type="entry name" value="Bact_Acetyltransf"/>
</dbReference>
<gene>
    <name evidence="4" type="ORF">SAMN00790413_03389</name>
</gene>
<sequence length="160" mass="17574">MPSAWTMRPTTFADASTVAQHRYPETDVHAEPVRVYATWVAEAMERGTYLGWFVEESGRVAAGLGLTLLEWGPTKTDPSPTRARVVNVFTVLDYRQRGFAAALLKRAISEARARGIGTLSLGTTDQARSLYTRLGFRPYEAEMVCKLHASTGEPAPASLI</sequence>
<evidence type="ECO:0000256" key="2">
    <source>
        <dbReference type="ARBA" id="ARBA00023315"/>
    </source>
</evidence>
<keyword evidence="1 4" id="KW-0808">Transferase</keyword>
<dbReference type="InterPro" id="IPR000182">
    <property type="entry name" value="GNAT_dom"/>
</dbReference>
<reference evidence="4 5" key="1">
    <citation type="submission" date="2017-04" db="EMBL/GenBank/DDBJ databases">
        <authorList>
            <person name="Afonso C.L."/>
            <person name="Miller P.J."/>
            <person name="Scott M.A."/>
            <person name="Spackman E."/>
            <person name="Goraichik I."/>
            <person name="Dimitrov K.M."/>
            <person name="Suarez D.L."/>
            <person name="Swayne D.E."/>
        </authorList>
    </citation>
    <scope>NUCLEOTIDE SEQUENCE [LARGE SCALE GENOMIC DNA]</scope>
    <source>
        <strain evidence="4 5">KR-140</strain>
    </source>
</reference>
<dbReference type="Proteomes" id="UP000192582">
    <property type="component" value="Unassembled WGS sequence"/>
</dbReference>
<feature type="domain" description="N-acetyltransferase" evidence="3">
    <location>
        <begin position="2"/>
        <end position="160"/>
    </location>
</feature>
<evidence type="ECO:0000313" key="4">
    <source>
        <dbReference type="EMBL" id="SMB85401.1"/>
    </source>
</evidence>
<dbReference type="STRING" id="695939.SAMN00790413_03389"/>